<evidence type="ECO:0000313" key="4">
    <source>
        <dbReference type="Proteomes" id="UP000076871"/>
    </source>
</evidence>
<evidence type="ECO:0000313" key="3">
    <source>
        <dbReference type="EMBL" id="KZT02219.1"/>
    </source>
</evidence>
<organism evidence="3 4">
    <name type="scientific">Laetiporus sulphureus 93-53</name>
    <dbReference type="NCBI Taxonomy" id="1314785"/>
    <lineage>
        <taxon>Eukaryota</taxon>
        <taxon>Fungi</taxon>
        <taxon>Dikarya</taxon>
        <taxon>Basidiomycota</taxon>
        <taxon>Agaricomycotina</taxon>
        <taxon>Agaricomycetes</taxon>
        <taxon>Polyporales</taxon>
        <taxon>Laetiporus</taxon>
    </lineage>
</organism>
<evidence type="ECO:0000256" key="1">
    <source>
        <dbReference type="SAM" id="Phobius"/>
    </source>
</evidence>
<accession>A0A165C534</accession>
<reference evidence="3 4" key="1">
    <citation type="journal article" date="2016" name="Mol. Biol. Evol.">
        <title>Comparative Genomics of Early-Diverging Mushroom-Forming Fungi Provides Insights into the Origins of Lignocellulose Decay Capabilities.</title>
        <authorList>
            <person name="Nagy L.G."/>
            <person name="Riley R."/>
            <person name="Tritt A."/>
            <person name="Adam C."/>
            <person name="Daum C."/>
            <person name="Floudas D."/>
            <person name="Sun H."/>
            <person name="Yadav J.S."/>
            <person name="Pangilinan J."/>
            <person name="Larsson K.H."/>
            <person name="Matsuura K."/>
            <person name="Barry K."/>
            <person name="Labutti K."/>
            <person name="Kuo R."/>
            <person name="Ohm R.A."/>
            <person name="Bhattacharya S.S."/>
            <person name="Shirouzu T."/>
            <person name="Yoshinaga Y."/>
            <person name="Martin F.M."/>
            <person name="Grigoriev I.V."/>
            <person name="Hibbett D.S."/>
        </authorList>
    </citation>
    <scope>NUCLEOTIDE SEQUENCE [LARGE SCALE GENOMIC DNA]</scope>
    <source>
        <strain evidence="3 4">93-53</strain>
    </source>
</reference>
<dbReference type="Proteomes" id="UP000076871">
    <property type="component" value="Unassembled WGS sequence"/>
</dbReference>
<dbReference type="InterPro" id="IPR045340">
    <property type="entry name" value="DUF6533"/>
</dbReference>
<dbReference type="InParanoid" id="A0A165C534"/>
<protein>
    <recommendedName>
        <fullName evidence="2">DUF6533 domain-containing protein</fullName>
    </recommendedName>
</protein>
<feature type="transmembrane region" description="Helical" evidence="1">
    <location>
        <begin position="232"/>
        <end position="250"/>
    </location>
</feature>
<dbReference type="Pfam" id="PF20151">
    <property type="entry name" value="DUF6533"/>
    <property type="match status" value="1"/>
</dbReference>
<name>A0A165C534_9APHY</name>
<dbReference type="GeneID" id="63826849"/>
<gene>
    <name evidence="3" type="ORF">LAESUDRAFT_730386</name>
</gene>
<dbReference type="AlphaFoldDB" id="A0A165C534"/>
<feature type="transmembrane region" description="Helical" evidence="1">
    <location>
        <begin position="169"/>
        <end position="194"/>
    </location>
</feature>
<keyword evidence="1" id="KW-0472">Membrane</keyword>
<dbReference type="OrthoDB" id="2743669at2759"/>
<keyword evidence="4" id="KW-1185">Reference proteome</keyword>
<dbReference type="RefSeq" id="XP_040759959.1">
    <property type="nucleotide sequence ID" value="XM_040909820.1"/>
</dbReference>
<keyword evidence="1" id="KW-1133">Transmembrane helix</keyword>
<keyword evidence="1" id="KW-0812">Transmembrane</keyword>
<feature type="transmembrane region" description="Helical" evidence="1">
    <location>
        <begin position="121"/>
        <end position="141"/>
    </location>
</feature>
<sequence>MSDASAASILAQEVDYLQDEHCTCSALTFYEYIVTFPQEVHVIWGARLTTVTVIFAINRYLLIVQGVSNALNVIWWHTPLLIDCRSCNAVTVLNEVTTVVLQAVTASFAAFRTYAISGHQVVPALLVLLLGLAQLGGYYIFGYAEMSYAFVTHVGSYPVCEWNRHESRAILNISFLPAVCLAVSDLIVVLVTWYKTFRLAIEVRKLRFKGSIATMLMRDGTLHFMYDQYPTSVASFLLPITSILVSRFILNLRQVSLGSVGLDTISNSTLDTPDLPSRLVGNFGAELQDTSLGFEDIEDDTEDEQNISEDCEAYELTQVQ</sequence>
<proteinExistence type="predicted"/>
<dbReference type="EMBL" id="KV427654">
    <property type="protein sequence ID" value="KZT02219.1"/>
    <property type="molecule type" value="Genomic_DNA"/>
</dbReference>
<dbReference type="STRING" id="1314785.A0A165C534"/>
<evidence type="ECO:0000259" key="2">
    <source>
        <dbReference type="Pfam" id="PF20151"/>
    </source>
</evidence>
<feature type="domain" description="DUF6533" evidence="2">
    <location>
        <begin position="24"/>
        <end position="63"/>
    </location>
</feature>